<reference evidence="1 2" key="1">
    <citation type="submission" date="2021-06" db="EMBL/GenBank/DDBJ databases">
        <authorList>
            <person name="Kallberg Y."/>
            <person name="Tangrot J."/>
            <person name="Rosling A."/>
        </authorList>
    </citation>
    <scope>NUCLEOTIDE SEQUENCE [LARGE SCALE GENOMIC DNA]</scope>
    <source>
        <strain evidence="1 2">120-4 pot B 10/14</strain>
    </source>
</reference>
<evidence type="ECO:0000313" key="2">
    <source>
        <dbReference type="Proteomes" id="UP000789901"/>
    </source>
</evidence>
<dbReference type="EMBL" id="CAJVQB010006878">
    <property type="protein sequence ID" value="CAG8693155.1"/>
    <property type="molecule type" value="Genomic_DNA"/>
</dbReference>
<comment type="caution">
    <text evidence="1">The sequence shown here is derived from an EMBL/GenBank/DDBJ whole genome shotgun (WGS) entry which is preliminary data.</text>
</comment>
<name>A0ABN7UWU4_GIGMA</name>
<dbReference type="Proteomes" id="UP000789901">
    <property type="component" value="Unassembled WGS sequence"/>
</dbReference>
<accession>A0ABN7UWU4</accession>
<protein>
    <submittedName>
        <fullName evidence="1">12725_t:CDS:1</fullName>
    </submittedName>
</protein>
<gene>
    <name evidence="1" type="ORF">GMARGA_LOCUS11648</name>
</gene>
<keyword evidence="2" id="KW-1185">Reference proteome</keyword>
<proteinExistence type="predicted"/>
<organism evidence="1 2">
    <name type="scientific">Gigaspora margarita</name>
    <dbReference type="NCBI Taxonomy" id="4874"/>
    <lineage>
        <taxon>Eukaryota</taxon>
        <taxon>Fungi</taxon>
        <taxon>Fungi incertae sedis</taxon>
        <taxon>Mucoromycota</taxon>
        <taxon>Glomeromycotina</taxon>
        <taxon>Glomeromycetes</taxon>
        <taxon>Diversisporales</taxon>
        <taxon>Gigasporaceae</taxon>
        <taxon>Gigaspora</taxon>
    </lineage>
</organism>
<evidence type="ECO:0000313" key="1">
    <source>
        <dbReference type="EMBL" id="CAG8693155.1"/>
    </source>
</evidence>
<sequence>MLSRLSKRHSNILKNQLTETTIPTKWIISWYCKNSSKLEIIGKRKPQSSMIEKKSHQKEANKYLHKSEKETILEKEKTVRMNTILETKGLVINLNKGLFKESLTERLVKKNNTSCTVIDEFDLKKEEENYSLKPQEEDAVQLNINLLELNITEVLTPIITLMKP</sequence>